<protein>
    <recommendedName>
        <fullName evidence="7">Xylanolytic transcriptional activator regulatory domain-containing protein</fullName>
    </recommendedName>
</protein>
<evidence type="ECO:0000313" key="8">
    <source>
        <dbReference type="EMBL" id="KAJ5699181.1"/>
    </source>
</evidence>
<evidence type="ECO:0000256" key="3">
    <source>
        <dbReference type="ARBA" id="ARBA00023015"/>
    </source>
</evidence>
<dbReference type="InterPro" id="IPR007219">
    <property type="entry name" value="XnlR_reg_dom"/>
</dbReference>
<evidence type="ECO:0000256" key="1">
    <source>
        <dbReference type="ARBA" id="ARBA00004123"/>
    </source>
</evidence>
<gene>
    <name evidence="8" type="ORF">N7493_012089</name>
</gene>
<proteinExistence type="predicted"/>
<organism evidence="8 9">
    <name type="scientific">Penicillium malachiteum</name>
    <dbReference type="NCBI Taxonomy" id="1324776"/>
    <lineage>
        <taxon>Eukaryota</taxon>
        <taxon>Fungi</taxon>
        <taxon>Dikarya</taxon>
        <taxon>Ascomycota</taxon>
        <taxon>Pezizomycotina</taxon>
        <taxon>Eurotiomycetes</taxon>
        <taxon>Eurotiomycetidae</taxon>
        <taxon>Eurotiales</taxon>
        <taxon>Aspergillaceae</taxon>
        <taxon>Penicillium</taxon>
    </lineage>
</organism>
<keyword evidence="3" id="KW-0805">Transcription regulation</keyword>
<reference evidence="8" key="2">
    <citation type="submission" date="2023-01" db="EMBL/GenBank/DDBJ databases">
        <authorList>
            <person name="Petersen C."/>
        </authorList>
    </citation>
    <scope>NUCLEOTIDE SEQUENCE</scope>
    <source>
        <strain evidence="8">IBT 17514</strain>
    </source>
</reference>
<evidence type="ECO:0000256" key="5">
    <source>
        <dbReference type="ARBA" id="ARBA00023242"/>
    </source>
</evidence>
<dbReference type="GO" id="GO:0006351">
    <property type="term" value="P:DNA-templated transcription"/>
    <property type="evidence" value="ECO:0007669"/>
    <property type="project" value="InterPro"/>
</dbReference>
<dbReference type="InterPro" id="IPR050815">
    <property type="entry name" value="TF_fung"/>
</dbReference>
<comment type="caution">
    <text evidence="8">The sequence shown here is derived from an EMBL/GenBank/DDBJ whole genome shotgun (WGS) entry which is preliminary data.</text>
</comment>
<evidence type="ECO:0000313" key="9">
    <source>
        <dbReference type="Proteomes" id="UP001215712"/>
    </source>
</evidence>
<keyword evidence="4" id="KW-0804">Transcription</keyword>
<dbReference type="GO" id="GO:0005634">
    <property type="term" value="C:nucleus"/>
    <property type="evidence" value="ECO:0007669"/>
    <property type="project" value="UniProtKB-SubCell"/>
</dbReference>
<feature type="domain" description="Xylanolytic transcriptional activator regulatory" evidence="7">
    <location>
        <begin position="126"/>
        <end position="198"/>
    </location>
</feature>
<evidence type="ECO:0000256" key="4">
    <source>
        <dbReference type="ARBA" id="ARBA00023163"/>
    </source>
</evidence>
<feature type="region of interest" description="Disordered" evidence="6">
    <location>
        <begin position="536"/>
        <end position="557"/>
    </location>
</feature>
<accession>A0AAD6H9U3</accession>
<keyword evidence="9" id="KW-1185">Reference proteome</keyword>
<dbReference type="SMART" id="SM00906">
    <property type="entry name" value="Fungal_trans"/>
    <property type="match status" value="1"/>
</dbReference>
<name>A0AAD6H9U3_9EURO</name>
<evidence type="ECO:0000259" key="7">
    <source>
        <dbReference type="SMART" id="SM00906"/>
    </source>
</evidence>
<dbReference type="PANTHER" id="PTHR47338">
    <property type="entry name" value="ZN(II)2CYS6 TRANSCRIPTION FACTOR (EUROFUNG)-RELATED"/>
    <property type="match status" value="1"/>
</dbReference>
<comment type="subcellular location">
    <subcellularLocation>
        <location evidence="1">Nucleus</location>
    </subcellularLocation>
</comment>
<dbReference type="GO" id="GO:0000981">
    <property type="term" value="F:DNA-binding transcription factor activity, RNA polymerase II-specific"/>
    <property type="evidence" value="ECO:0007669"/>
    <property type="project" value="InterPro"/>
</dbReference>
<keyword evidence="5" id="KW-0539">Nucleus</keyword>
<dbReference type="AlphaFoldDB" id="A0AAD6H9U3"/>
<sequence length="557" mass="62703">MSEINGQTSPSPSPDTVFLEACDIYFRHCHNKPYGFFNATLFHRKVQKDHVPLHLRLALIASATRYSSRSQWMEKNKSTIDSYARCSWNLITTSTTPLDESDDVDIIQSLAILAVIDATAGRRRNAWVKIGMAVRIAQDLNMMLEPSSTLPELERDERRNLFWSLYLLDRFVCCSFQRPPAINDSDCLLNLPTHYRTGKRLPSISLSELSNEKIRGILPRSGMFGISIGLAACLGRTTKYMMGRPDSTSPWTSRSEYCAIYRDLEYLKELAVKNGPVLASQGQSRIQSDTPSPDREQIAHMVLSHTIYHLAHCILSHPFLIGLKVDLDRRSDMPLTWLEETRTRSLAHAGSLITVLIEAKAAGYMPVPSVYSYCMLVASTIHALFLYSGDSSVCHSSAEYLKTSLEYLAEMSDLWDNAQIMANALKSFIVQCPQYSDILLRTGPRVSEFSQNELAILRSVLDYWSMMDPRNPVFEGSSSLTSQLADIRGMSLSSLTRNQTPLSPTKDETLGISTEHKESVLDPDILISYPLPVMSPMGSDDESSKWDWDSELDYFKS</sequence>
<keyword evidence="2" id="KW-0479">Metal-binding</keyword>
<dbReference type="PANTHER" id="PTHR47338:SF4">
    <property type="entry name" value="ZN(II)2CYS6 TRANSCRIPTION FACTOR (EUROFUNG)"/>
    <property type="match status" value="1"/>
</dbReference>
<dbReference type="EMBL" id="JAQJAN010000025">
    <property type="protein sequence ID" value="KAJ5699181.1"/>
    <property type="molecule type" value="Genomic_DNA"/>
</dbReference>
<dbReference type="CDD" id="cd12148">
    <property type="entry name" value="fungal_TF_MHR"/>
    <property type="match status" value="1"/>
</dbReference>
<evidence type="ECO:0000256" key="6">
    <source>
        <dbReference type="SAM" id="MobiDB-lite"/>
    </source>
</evidence>
<dbReference type="GO" id="GO:0008270">
    <property type="term" value="F:zinc ion binding"/>
    <property type="evidence" value="ECO:0007669"/>
    <property type="project" value="InterPro"/>
</dbReference>
<dbReference type="GO" id="GO:0003677">
    <property type="term" value="F:DNA binding"/>
    <property type="evidence" value="ECO:0007669"/>
    <property type="project" value="InterPro"/>
</dbReference>
<evidence type="ECO:0000256" key="2">
    <source>
        <dbReference type="ARBA" id="ARBA00022723"/>
    </source>
</evidence>
<dbReference type="Proteomes" id="UP001215712">
    <property type="component" value="Unassembled WGS sequence"/>
</dbReference>
<feature type="compositionally biased region" description="Basic and acidic residues" evidence="6">
    <location>
        <begin position="542"/>
        <end position="557"/>
    </location>
</feature>
<dbReference type="Pfam" id="PF04082">
    <property type="entry name" value="Fungal_trans"/>
    <property type="match status" value="1"/>
</dbReference>
<reference evidence="8" key="1">
    <citation type="journal article" date="2023" name="IMA Fungus">
        <title>Comparative genomic study of the Penicillium genus elucidates a diverse pangenome and 15 lateral gene transfer events.</title>
        <authorList>
            <person name="Petersen C."/>
            <person name="Sorensen T."/>
            <person name="Nielsen M.R."/>
            <person name="Sondergaard T.E."/>
            <person name="Sorensen J.L."/>
            <person name="Fitzpatrick D.A."/>
            <person name="Frisvad J.C."/>
            <person name="Nielsen K.L."/>
        </authorList>
    </citation>
    <scope>NUCLEOTIDE SEQUENCE</scope>
    <source>
        <strain evidence="8">IBT 17514</strain>
    </source>
</reference>